<feature type="region of interest" description="Disordered" evidence="1">
    <location>
        <begin position="61"/>
        <end position="89"/>
    </location>
</feature>
<evidence type="ECO:0000256" key="1">
    <source>
        <dbReference type="SAM" id="MobiDB-lite"/>
    </source>
</evidence>
<organism evidence="3 4">
    <name type="scientific">Parascedosporium putredinis</name>
    <dbReference type="NCBI Taxonomy" id="1442378"/>
    <lineage>
        <taxon>Eukaryota</taxon>
        <taxon>Fungi</taxon>
        <taxon>Dikarya</taxon>
        <taxon>Ascomycota</taxon>
        <taxon>Pezizomycotina</taxon>
        <taxon>Sordariomycetes</taxon>
        <taxon>Hypocreomycetidae</taxon>
        <taxon>Microascales</taxon>
        <taxon>Microascaceae</taxon>
        <taxon>Parascedosporium</taxon>
    </lineage>
</organism>
<dbReference type="InterPro" id="IPR056024">
    <property type="entry name" value="DUF7605"/>
</dbReference>
<name>A0A9P1MDX6_9PEZI</name>
<comment type="caution">
    <text evidence="3">The sequence shown here is derived from an EMBL/GenBank/DDBJ whole genome shotgun (WGS) entry which is preliminary data.</text>
</comment>
<dbReference type="AlphaFoldDB" id="A0A9P1MDX6"/>
<keyword evidence="4" id="KW-1185">Reference proteome</keyword>
<gene>
    <name evidence="3" type="ORF">PPNO1_LOCUS7384</name>
</gene>
<dbReference type="Pfam" id="PF24564">
    <property type="entry name" value="DUF7605"/>
    <property type="match status" value="1"/>
</dbReference>
<reference evidence="3" key="1">
    <citation type="submission" date="2022-11" db="EMBL/GenBank/DDBJ databases">
        <authorList>
            <person name="Scott C."/>
            <person name="Bruce N."/>
        </authorList>
    </citation>
    <scope>NUCLEOTIDE SEQUENCE</scope>
</reference>
<protein>
    <recommendedName>
        <fullName evidence="2">DUF7605 domain-containing protein</fullName>
    </recommendedName>
</protein>
<evidence type="ECO:0000313" key="4">
    <source>
        <dbReference type="Proteomes" id="UP000838763"/>
    </source>
</evidence>
<accession>A0A9P1MDX6</accession>
<dbReference type="PANTHER" id="PTHR36681">
    <property type="entry name" value="NUCLEAR GTPASE, GERMINAL CENTER-ASSOCIATED, TANDEM DUPLICATE 3"/>
    <property type="match status" value="1"/>
</dbReference>
<dbReference type="OrthoDB" id="3598281at2759"/>
<sequence>MIRFLRLKLMTALPPCTSPRNHPDGDGERGTDIAETLQDLTLASPGFDMAGISEAIRQVENTPERPPLLLEPGSASPSSRRRRSRSAPLAAVEMHDLKDEEMPSDPFYEAGFQQAFLDAKQLAKEMARALSSSSLHQEPDSTINRLHTEADRLSRFEPPSTRTIAFVGDSGVEFRYHNQDDFVVDIQWFSPAETKQQLTDLLQSYREFHSIASDADADDRAASEDGASTAMHTFQALFRGKLQEHRHLVAAPMEEIIREMVAVAQDIRSRNHTGPRTLLRQEDCSTLLTSLTSEQTGHSGSSDWPLIKTISVSLKAHILSKGLVLVDLPGKFQKWFTSPRNIRADEAKRDWRGQKAREIQQRIDAVSREKVILGSVKSGLQAYEDLDPEEMFPEERQDQWRLRQRLKETKLKQYLIVNRNQMVDRELQDQYREHVPSHSLAIFCVSNVDYWDHRQDPKGEALPYLSLSGILGLRKHCISLVGESQRRIASKYIRDEIAALLSEMSLHFGNHRTAKVGARNWNEEAMASMNDDMEQHWAKFESEITDSMGEITALIEEEFEDVAVSLGGGSDQRRKDTMEGRFSDVNLFLSWSAEFRKQCTEVCEELRQGVRQLIRTHVEVIRGTLDIIRNENTVLENERDSEFRGRIEEHLGWARSEFVRIKDVVVDS</sequence>
<feature type="domain" description="DUF7605" evidence="2">
    <location>
        <begin position="506"/>
        <end position="562"/>
    </location>
</feature>
<proteinExistence type="predicted"/>
<dbReference type="Proteomes" id="UP000838763">
    <property type="component" value="Unassembled WGS sequence"/>
</dbReference>
<evidence type="ECO:0000313" key="3">
    <source>
        <dbReference type="EMBL" id="CAI4217782.1"/>
    </source>
</evidence>
<dbReference type="EMBL" id="CALLCH030000017">
    <property type="protein sequence ID" value="CAI4217782.1"/>
    <property type="molecule type" value="Genomic_DNA"/>
</dbReference>
<dbReference type="PANTHER" id="PTHR36681:SF3">
    <property type="entry name" value="NUCLEAR GTPASE, GERMINAL CENTER-ASSOCIATED, TANDEM DUPLICATE 3"/>
    <property type="match status" value="1"/>
</dbReference>
<evidence type="ECO:0000259" key="2">
    <source>
        <dbReference type="Pfam" id="PF24564"/>
    </source>
</evidence>